<protein>
    <submittedName>
        <fullName evidence="1">Uncharacterized protein</fullName>
    </submittedName>
</protein>
<comment type="caution">
    <text evidence="1">The sequence shown here is derived from an EMBL/GenBank/DDBJ whole genome shotgun (WGS) entry which is preliminary data.</text>
</comment>
<dbReference type="EMBL" id="LAZR01000332">
    <property type="protein sequence ID" value="KKN74093.1"/>
    <property type="molecule type" value="Genomic_DNA"/>
</dbReference>
<evidence type="ECO:0000313" key="1">
    <source>
        <dbReference type="EMBL" id="KKN74093.1"/>
    </source>
</evidence>
<proteinExistence type="predicted"/>
<reference evidence="1" key="1">
    <citation type="journal article" date="2015" name="Nature">
        <title>Complex archaea that bridge the gap between prokaryotes and eukaryotes.</title>
        <authorList>
            <person name="Spang A."/>
            <person name="Saw J.H."/>
            <person name="Jorgensen S.L."/>
            <person name="Zaremba-Niedzwiedzka K."/>
            <person name="Martijn J."/>
            <person name="Lind A.E."/>
            <person name="van Eijk R."/>
            <person name="Schleper C."/>
            <person name="Guy L."/>
            <person name="Ettema T.J."/>
        </authorList>
    </citation>
    <scope>NUCLEOTIDE SEQUENCE</scope>
</reference>
<accession>A0A0F9W7R2</accession>
<dbReference type="AlphaFoldDB" id="A0A0F9W7R2"/>
<gene>
    <name evidence="1" type="ORF">LCGC14_0394330</name>
</gene>
<sequence>MTERKKESNPDVDIRFCGPPKCKEGEHDWSGGPHYFEDGSGGESTCAKCGIGYGSIVAWM</sequence>
<name>A0A0F9W7R2_9ZZZZ</name>
<organism evidence="1">
    <name type="scientific">marine sediment metagenome</name>
    <dbReference type="NCBI Taxonomy" id="412755"/>
    <lineage>
        <taxon>unclassified sequences</taxon>
        <taxon>metagenomes</taxon>
        <taxon>ecological metagenomes</taxon>
    </lineage>
</organism>